<name>A0AAE4CSH7_9ACTN</name>
<evidence type="ECO:0000313" key="2">
    <source>
        <dbReference type="EMBL" id="MDR7321298.1"/>
    </source>
</evidence>
<dbReference type="InterPro" id="IPR000014">
    <property type="entry name" value="PAS"/>
</dbReference>
<evidence type="ECO:0000259" key="1">
    <source>
        <dbReference type="PROSITE" id="PS50112"/>
    </source>
</evidence>
<keyword evidence="3" id="KW-1185">Reference proteome</keyword>
<evidence type="ECO:0000313" key="3">
    <source>
        <dbReference type="Proteomes" id="UP001183629"/>
    </source>
</evidence>
<dbReference type="CDD" id="cd00130">
    <property type="entry name" value="PAS"/>
    <property type="match status" value="1"/>
</dbReference>
<dbReference type="NCBIfam" id="TIGR00229">
    <property type="entry name" value="sensory_box"/>
    <property type="match status" value="1"/>
</dbReference>
<reference evidence="2 3" key="1">
    <citation type="submission" date="2023-07" db="EMBL/GenBank/DDBJ databases">
        <title>Sequencing the genomes of 1000 actinobacteria strains.</title>
        <authorList>
            <person name="Klenk H.-P."/>
        </authorList>
    </citation>
    <scope>NUCLEOTIDE SEQUENCE [LARGE SCALE GENOMIC DNA]</scope>
    <source>
        <strain evidence="2 3">DSM 44711</strain>
    </source>
</reference>
<dbReference type="RefSeq" id="WP_310410214.1">
    <property type="nucleotide sequence ID" value="NZ_JAVDYC010000001.1"/>
</dbReference>
<dbReference type="PROSITE" id="PS50112">
    <property type="entry name" value="PAS"/>
    <property type="match status" value="1"/>
</dbReference>
<protein>
    <submittedName>
        <fullName evidence="2">PAS domain S-box-containing protein</fullName>
    </submittedName>
</protein>
<gene>
    <name evidence="2" type="ORF">J2S44_001548</name>
</gene>
<dbReference type="EMBL" id="JAVDYC010000001">
    <property type="protein sequence ID" value="MDR7321298.1"/>
    <property type="molecule type" value="Genomic_DNA"/>
</dbReference>
<dbReference type="Pfam" id="PF08447">
    <property type="entry name" value="PAS_3"/>
    <property type="match status" value="1"/>
</dbReference>
<sequence length="181" mass="20135">MRSGVRVRPTGVERSFGVDEIIVTKTDPQGRITYANDVFLRVSALAEEDALGQPHNLIRHPDMPAAVFKLLWDTIKSGQEIFAYVLNLAADGAHYWVFAHVTPSLDDAGRCVGYHSNRRLPDRTAVGELSALYERLRAEERRHPHTPDALAASTALLESELASRGLTYPELVWDVTNRTTA</sequence>
<proteinExistence type="predicted"/>
<organism evidence="2 3">
    <name type="scientific">Catenuloplanes niger</name>
    <dbReference type="NCBI Taxonomy" id="587534"/>
    <lineage>
        <taxon>Bacteria</taxon>
        <taxon>Bacillati</taxon>
        <taxon>Actinomycetota</taxon>
        <taxon>Actinomycetes</taxon>
        <taxon>Micromonosporales</taxon>
        <taxon>Micromonosporaceae</taxon>
        <taxon>Catenuloplanes</taxon>
    </lineage>
</organism>
<dbReference type="AlphaFoldDB" id="A0AAE4CSH7"/>
<comment type="caution">
    <text evidence="2">The sequence shown here is derived from an EMBL/GenBank/DDBJ whole genome shotgun (WGS) entry which is preliminary data.</text>
</comment>
<dbReference type="SUPFAM" id="SSF55785">
    <property type="entry name" value="PYP-like sensor domain (PAS domain)"/>
    <property type="match status" value="1"/>
</dbReference>
<dbReference type="Gene3D" id="3.30.450.20">
    <property type="entry name" value="PAS domain"/>
    <property type="match status" value="1"/>
</dbReference>
<feature type="domain" description="PAS" evidence="1">
    <location>
        <begin position="27"/>
        <end position="78"/>
    </location>
</feature>
<dbReference type="Proteomes" id="UP001183629">
    <property type="component" value="Unassembled WGS sequence"/>
</dbReference>
<accession>A0AAE4CSH7</accession>
<dbReference type="InterPro" id="IPR035965">
    <property type="entry name" value="PAS-like_dom_sf"/>
</dbReference>
<dbReference type="InterPro" id="IPR013655">
    <property type="entry name" value="PAS_fold_3"/>
</dbReference>